<reference evidence="7" key="2">
    <citation type="submission" date="2025-09" db="UniProtKB">
        <authorList>
            <consortium name="Ensembl"/>
        </authorList>
    </citation>
    <scope>IDENTIFICATION</scope>
</reference>
<keyword evidence="2" id="KW-0677">Repeat</keyword>
<proteinExistence type="predicted"/>
<keyword evidence="5" id="KW-0325">Glycoprotein</keyword>
<evidence type="ECO:0000256" key="4">
    <source>
        <dbReference type="ARBA" id="ARBA00023170"/>
    </source>
</evidence>
<keyword evidence="1" id="KW-0732">Signal</keyword>
<dbReference type="InterPro" id="IPR013783">
    <property type="entry name" value="Ig-like_fold"/>
</dbReference>
<evidence type="ECO:0000313" key="8">
    <source>
        <dbReference type="Proteomes" id="UP000264840"/>
    </source>
</evidence>
<accession>A0A3Q3BT92</accession>
<dbReference type="AlphaFoldDB" id="A0A3Q3BT92"/>
<dbReference type="InterPro" id="IPR003961">
    <property type="entry name" value="FN3_dom"/>
</dbReference>
<evidence type="ECO:0000256" key="5">
    <source>
        <dbReference type="ARBA" id="ARBA00023180"/>
    </source>
</evidence>
<dbReference type="GO" id="GO:0043235">
    <property type="term" value="C:receptor complex"/>
    <property type="evidence" value="ECO:0007669"/>
    <property type="project" value="TreeGrafter"/>
</dbReference>
<evidence type="ECO:0000256" key="3">
    <source>
        <dbReference type="ARBA" id="ARBA00023157"/>
    </source>
</evidence>
<dbReference type="PANTHER" id="PTHR23036:SF193">
    <property type="entry name" value="INTERLEUKIN-6 RECEPTOR SUBUNIT BETA-LIKE"/>
    <property type="match status" value="1"/>
</dbReference>
<name>A0A3Q3BT92_HAPBU</name>
<dbReference type="GeneTree" id="ENSGT00940000167247"/>
<dbReference type="Proteomes" id="UP000264840">
    <property type="component" value="Unplaced"/>
</dbReference>
<keyword evidence="3" id="KW-1015">Disulfide bond</keyword>
<dbReference type="CDD" id="cd00063">
    <property type="entry name" value="FN3"/>
    <property type="match status" value="1"/>
</dbReference>
<keyword evidence="8" id="KW-1185">Reference proteome</keyword>
<evidence type="ECO:0000259" key="6">
    <source>
        <dbReference type="PROSITE" id="PS50853"/>
    </source>
</evidence>
<dbReference type="InterPro" id="IPR036116">
    <property type="entry name" value="FN3_sf"/>
</dbReference>
<feature type="domain" description="Fibronectin type-III" evidence="6">
    <location>
        <begin position="383"/>
        <end position="481"/>
    </location>
</feature>
<organism evidence="7 8">
    <name type="scientific">Haplochromis burtoni</name>
    <name type="common">Burton's mouthbrooder</name>
    <name type="synonym">Chromis burtoni</name>
    <dbReference type="NCBI Taxonomy" id="8153"/>
    <lineage>
        <taxon>Eukaryota</taxon>
        <taxon>Metazoa</taxon>
        <taxon>Chordata</taxon>
        <taxon>Craniata</taxon>
        <taxon>Vertebrata</taxon>
        <taxon>Euteleostomi</taxon>
        <taxon>Actinopterygii</taxon>
        <taxon>Neopterygii</taxon>
        <taxon>Teleostei</taxon>
        <taxon>Neoteleostei</taxon>
        <taxon>Acanthomorphata</taxon>
        <taxon>Ovalentaria</taxon>
        <taxon>Cichlomorphae</taxon>
        <taxon>Cichliformes</taxon>
        <taxon>Cichlidae</taxon>
        <taxon>African cichlids</taxon>
        <taxon>Pseudocrenilabrinae</taxon>
        <taxon>Haplochromini</taxon>
        <taxon>Haplochromis</taxon>
    </lineage>
</organism>
<protein>
    <submittedName>
        <fullName evidence="7">Protein sidekick-1-like</fullName>
    </submittedName>
</protein>
<reference evidence="7" key="1">
    <citation type="submission" date="2025-08" db="UniProtKB">
        <authorList>
            <consortium name="Ensembl"/>
        </authorList>
    </citation>
    <scope>IDENTIFICATION</scope>
</reference>
<dbReference type="PANTHER" id="PTHR23036">
    <property type="entry name" value="CYTOKINE RECEPTOR"/>
    <property type="match status" value="1"/>
</dbReference>
<dbReference type="GO" id="GO:0009897">
    <property type="term" value="C:external side of plasma membrane"/>
    <property type="evidence" value="ECO:0007669"/>
    <property type="project" value="TreeGrafter"/>
</dbReference>
<dbReference type="Ensembl" id="ENSHBUT00000006702.1">
    <property type="protein sequence ID" value="ENSHBUP00000005616.1"/>
    <property type="gene ID" value="ENSHBUG00000007026.1"/>
</dbReference>
<dbReference type="InterPro" id="IPR050379">
    <property type="entry name" value="Type-I_Cytokine_Rcpt"/>
</dbReference>
<dbReference type="Gene3D" id="2.60.40.10">
    <property type="entry name" value="Immunoglobulins"/>
    <property type="match status" value="1"/>
</dbReference>
<evidence type="ECO:0000313" key="7">
    <source>
        <dbReference type="Ensembl" id="ENSHBUP00000005616.1"/>
    </source>
</evidence>
<evidence type="ECO:0000256" key="2">
    <source>
        <dbReference type="ARBA" id="ARBA00022737"/>
    </source>
</evidence>
<dbReference type="FunFam" id="2.60.40.10:FF:000028">
    <property type="entry name" value="Neuronal cell adhesion molecule"/>
    <property type="match status" value="1"/>
</dbReference>
<dbReference type="GO" id="GO:0019955">
    <property type="term" value="F:cytokine binding"/>
    <property type="evidence" value="ECO:0007669"/>
    <property type="project" value="TreeGrafter"/>
</dbReference>
<keyword evidence="4" id="KW-0675">Receptor</keyword>
<dbReference type="GO" id="GO:0004896">
    <property type="term" value="F:cytokine receptor activity"/>
    <property type="evidence" value="ECO:0007669"/>
    <property type="project" value="TreeGrafter"/>
</dbReference>
<dbReference type="SMART" id="SM00060">
    <property type="entry name" value="FN3"/>
    <property type="match status" value="1"/>
</dbReference>
<dbReference type="PROSITE" id="PS50853">
    <property type="entry name" value="FN3"/>
    <property type="match status" value="1"/>
</dbReference>
<dbReference type="Pfam" id="PF00041">
    <property type="entry name" value="fn3"/>
    <property type="match status" value="1"/>
</dbReference>
<dbReference type="SUPFAM" id="SSF49265">
    <property type="entry name" value="Fibronectin type III"/>
    <property type="match status" value="1"/>
</dbReference>
<sequence length="691" mass="78112">MAGCKVQLDFSDSRCSSCASHPYYIILGLILVHYATLSMHSQVTQEKCKVNKISSKYEHCGLHPDGVRDLDCFTKYPWSKLKCMWKPGKNASKNTHILVIQPQKGNYCRVYKNINKSREEIPFYKNHYLTIQIFENSESKNCTKAVFQGSPESLQRCDPPNYVKFTRHSGKLDINVSWDQNDVKHIMSYSVRYKALGSLQWNEVSARDLHDGYIVTIGKESGEAPIERIDTIQPSITLILSYSAYSVSIQSFNNVSISPAVSHIIPLREDMDSMGDDELNVTVHNNISFKIYWKDFLLKKYVCYCAEWREEKTKTAYKSFYLKGKNYYTFSLLKEPLKPYKRYTVSLHVRPNKDTCNMKHLNNSEGTFASTKFYFMEGTPVSGPANISSYNLTQNSMVLQWSSIPEEDTRGFLLGYTIHYTENHLRGTESENNITVDPNVNKYELKDLTSGTTYQVQISGFTSKGTGKRSEPNFFTTTQEGSFKFTSIIAAIAVLAAGLIFGPPIIKRAKVVLWPSIPNPGKSNTMQKIDRPCELELLEVINTLKAEEWETKSLHIIEKEAVAPATILPAMLPLLCGLDKRGDSPGITCNWIQTETDDATGNTSPNNTTDTLLETQQTDLQSFPFPFPSGYTTMEMFQQVMPQSITAVTQDMESDPEDADLTVLNPKPGLDYVRQFSTSPVSDSDHLSTIL</sequence>
<evidence type="ECO:0000256" key="1">
    <source>
        <dbReference type="ARBA" id="ARBA00022729"/>
    </source>
</evidence>